<dbReference type="HOGENOM" id="CLU_360991_0_0_1"/>
<feature type="region of interest" description="Disordered" evidence="1">
    <location>
        <begin position="55"/>
        <end position="86"/>
    </location>
</feature>
<gene>
    <name evidence="2" type="ORF">CY34DRAFT_109091</name>
</gene>
<feature type="compositionally biased region" description="Polar residues" evidence="1">
    <location>
        <begin position="658"/>
        <end position="669"/>
    </location>
</feature>
<reference evidence="3" key="2">
    <citation type="submission" date="2015-01" db="EMBL/GenBank/DDBJ databases">
        <title>Evolutionary Origins and Diversification of the Mycorrhizal Mutualists.</title>
        <authorList>
            <consortium name="DOE Joint Genome Institute"/>
            <consortium name="Mycorrhizal Genomics Consortium"/>
            <person name="Kohler A."/>
            <person name="Kuo A."/>
            <person name="Nagy L.G."/>
            <person name="Floudas D."/>
            <person name="Copeland A."/>
            <person name="Barry K.W."/>
            <person name="Cichocki N."/>
            <person name="Veneault-Fourrey C."/>
            <person name="LaButti K."/>
            <person name="Lindquist E.A."/>
            <person name="Lipzen A."/>
            <person name="Lundell T."/>
            <person name="Morin E."/>
            <person name="Murat C."/>
            <person name="Riley R."/>
            <person name="Ohm R."/>
            <person name="Sun H."/>
            <person name="Tunlid A."/>
            <person name="Henrissat B."/>
            <person name="Grigoriev I.V."/>
            <person name="Hibbett D.S."/>
            <person name="Martin F."/>
        </authorList>
    </citation>
    <scope>NUCLEOTIDE SEQUENCE [LARGE SCALE GENOMIC DNA]</scope>
    <source>
        <strain evidence="3">UH-Slu-Lm8-n1</strain>
    </source>
</reference>
<dbReference type="InParanoid" id="A0A0D0AH31"/>
<feature type="region of interest" description="Disordered" evidence="1">
    <location>
        <begin position="658"/>
        <end position="775"/>
    </location>
</feature>
<dbReference type="Proteomes" id="UP000054485">
    <property type="component" value="Unassembled WGS sequence"/>
</dbReference>
<feature type="region of interest" description="Disordered" evidence="1">
    <location>
        <begin position="593"/>
        <end position="642"/>
    </location>
</feature>
<proteinExistence type="predicted"/>
<feature type="compositionally biased region" description="Polar residues" evidence="1">
    <location>
        <begin position="630"/>
        <end position="642"/>
    </location>
</feature>
<evidence type="ECO:0000313" key="3">
    <source>
        <dbReference type="Proteomes" id="UP000054485"/>
    </source>
</evidence>
<accession>A0A0D0AH31</accession>
<dbReference type="OrthoDB" id="2690792at2759"/>
<evidence type="ECO:0000256" key="1">
    <source>
        <dbReference type="SAM" id="MobiDB-lite"/>
    </source>
</evidence>
<organism evidence="2 3">
    <name type="scientific">Suillus luteus UH-Slu-Lm8-n1</name>
    <dbReference type="NCBI Taxonomy" id="930992"/>
    <lineage>
        <taxon>Eukaryota</taxon>
        <taxon>Fungi</taxon>
        <taxon>Dikarya</taxon>
        <taxon>Basidiomycota</taxon>
        <taxon>Agaricomycotina</taxon>
        <taxon>Agaricomycetes</taxon>
        <taxon>Agaricomycetidae</taxon>
        <taxon>Boletales</taxon>
        <taxon>Suillineae</taxon>
        <taxon>Suillaceae</taxon>
        <taxon>Suillus</taxon>
    </lineage>
</organism>
<dbReference type="AlphaFoldDB" id="A0A0D0AH31"/>
<dbReference type="EMBL" id="KN835451">
    <property type="protein sequence ID" value="KIK37434.1"/>
    <property type="molecule type" value="Genomic_DNA"/>
</dbReference>
<keyword evidence="3" id="KW-1185">Reference proteome</keyword>
<protein>
    <submittedName>
        <fullName evidence="2">Uncharacterized protein</fullName>
    </submittedName>
</protein>
<evidence type="ECO:0000313" key="2">
    <source>
        <dbReference type="EMBL" id="KIK37434.1"/>
    </source>
</evidence>
<feature type="compositionally biased region" description="Basic and acidic residues" evidence="1">
    <location>
        <begin position="741"/>
        <end position="750"/>
    </location>
</feature>
<sequence length="775" mass="86002">MYQLIPTLQNQRKMLQSDDIPLAAELQQCWTHLQSVNTWHLWHIERIFELPGYNGPMGPGTRKGQTEIVSPPPPHQLPQDQDDIGKGDADEKAFRQLEDVHTYFEGLDHHRVDLELCTVLNSLTGGSTIILHHPAVTSPNADIVPESLKAEVYINPRVLAEHQELHPVLAQIMQTFIANYATPLAHVFAVTCNRKWGKSNSQQTPLKDKATPFKGKEKIESILPLVPSLVAPNSVHFVFHGCPVGSLESLLNSSSHILSYAPSYDGNIIWEPTQVQIRHACDNNSGGSAMKRAVTFVPPPSLVTYSISEPQTSCVSTLVSFGKRTEAALEELGYPNKQYLTKNWVMKLQELTEIPKIQLILNYINAKATDLAAKFKKPRHQYLERFSLDSIVHHRKHHKTSIEANSSANKKLNISELVKKASNYHELTDQQKEELVIEFYKVKKGPQDRPPNITARTRAPECAHSFQFVREELEALNKCVGAEAFVVMVHDIAKMATDFKSTVLANGLIINTASNHREHVAKAKTAIHIGLHASLCEVTDDSSVTIEFTRYNDLLCDYHVKLVGWNHPQWANTSDLQGGIESLEKVASAIAEGTYKDDSGPPPIENKNPSGPLLKDNNDSGPPSFENENDSGLSPTHTSSITDDLVDPALCMLDNSSTMPVEHLPSQSDSTTCSQPQIPTPSQPQPCAMSSPPPANEYALVSMTNHNHKRPVDDFTPSEGQRPKRACKLTEKAQQPCSLDSDSHETDKVQQRKAKGGQCTKKSKAVIDSDRENTM</sequence>
<reference evidence="2 3" key="1">
    <citation type="submission" date="2014-04" db="EMBL/GenBank/DDBJ databases">
        <authorList>
            <consortium name="DOE Joint Genome Institute"/>
            <person name="Kuo A."/>
            <person name="Ruytinx J."/>
            <person name="Rineau F."/>
            <person name="Colpaert J."/>
            <person name="Kohler A."/>
            <person name="Nagy L.G."/>
            <person name="Floudas D."/>
            <person name="Copeland A."/>
            <person name="Barry K.W."/>
            <person name="Cichocki N."/>
            <person name="Veneault-Fourrey C."/>
            <person name="LaButti K."/>
            <person name="Lindquist E.A."/>
            <person name="Lipzen A."/>
            <person name="Lundell T."/>
            <person name="Morin E."/>
            <person name="Murat C."/>
            <person name="Sun H."/>
            <person name="Tunlid A."/>
            <person name="Henrissat B."/>
            <person name="Grigoriev I.V."/>
            <person name="Hibbett D.S."/>
            <person name="Martin F."/>
            <person name="Nordberg H.P."/>
            <person name="Cantor M.N."/>
            <person name="Hua S.X."/>
        </authorList>
    </citation>
    <scope>NUCLEOTIDE SEQUENCE [LARGE SCALE GENOMIC DNA]</scope>
    <source>
        <strain evidence="2 3">UH-Slu-Lm8-n1</strain>
    </source>
</reference>
<feature type="compositionally biased region" description="Basic and acidic residues" evidence="1">
    <location>
        <begin position="765"/>
        <end position="775"/>
    </location>
</feature>
<name>A0A0D0AH31_9AGAM</name>